<dbReference type="EMBL" id="BNAF01000015">
    <property type="protein sequence ID" value="GHE46950.1"/>
    <property type="molecule type" value="Genomic_DNA"/>
</dbReference>
<feature type="domain" description="Alpha-L-rhamnosidase concanavalin-like" evidence="4">
    <location>
        <begin position="356"/>
        <end position="453"/>
    </location>
</feature>
<evidence type="ECO:0000259" key="4">
    <source>
        <dbReference type="Pfam" id="PF05592"/>
    </source>
</evidence>
<accession>A0ABQ3I0W2</accession>
<evidence type="ECO:0000259" key="7">
    <source>
        <dbReference type="Pfam" id="PF17390"/>
    </source>
</evidence>
<dbReference type="Gene3D" id="2.60.420.10">
    <property type="entry name" value="Maltose phosphorylase, domain 3"/>
    <property type="match status" value="1"/>
</dbReference>
<evidence type="ECO:0000259" key="6">
    <source>
        <dbReference type="Pfam" id="PF17389"/>
    </source>
</evidence>
<feature type="domain" description="Bacterial alpha-L-rhamnosidase N-terminal" evidence="5">
    <location>
        <begin position="175"/>
        <end position="344"/>
    </location>
</feature>
<protein>
    <recommendedName>
        <fullName evidence="2">alpha-L-rhamnosidase</fullName>
        <ecNumber evidence="2">3.2.1.40</ecNumber>
    </recommendedName>
</protein>
<dbReference type="InterPro" id="IPR008902">
    <property type="entry name" value="Rhamnosid_concanavalin"/>
</dbReference>
<proteinExistence type="predicted"/>
<dbReference type="Pfam" id="PF25788">
    <property type="entry name" value="Ig_Rha78A_N"/>
    <property type="match status" value="1"/>
</dbReference>
<dbReference type="Proteomes" id="UP000620550">
    <property type="component" value="Unassembled WGS sequence"/>
</dbReference>
<keyword evidence="3" id="KW-0378">Hydrolase</keyword>
<evidence type="ECO:0000259" key="5">
    <source>
        <dbReference type="Pfam" id="PF08531"/>
    </source>
</evidence>
<dbReference type="InterPro" id="IPR008928">
    <property type="entry name" value="6-hairpin_glycosidase_sf"/>
</dbReference>
<dbReference type="InterPro" id="IPR016007">
    <property type="entry name" value="Alpha_rhamnosid"/>
</dbReference>
<dbReference type="EC" id="3.2.1.40" evidence="2"/>
<dbReference type="PIRSF" id="PIRSF010631">
    <property type="entry name" value="A-rhamnsds"/>
    <property type="match status" value="1"/>
</dbReference>
<evidence type="ECO:0000313" key="9">
    <source>
        <dbReference type="Proteomes" id="UP000620550"/>
    </source>
</evidence>
<dbReference type="RefSeq" id="WP_189627785.1">
    <property type="nucleotide sequence ID" value="NZ_BNAF01000015.1"/>
</dbReference>
<feature type="domain" description="Alpha-L-rhamnosidase six-hairpin glycosidase" evidence="6">
    <location>
        <begin position="459"/>
        <end position="803"/>
    </location>
</feature>
<evidence type="ECO:0000256" key="1">
    <source>
        <dbReference type="ARBA" id="ARBA00001445"/>
    </source>
</evidence>
<evidence type="ECO:0000256" key="2">
    <source>
        <dbReference type="ARBA" id="ARBA00012652"/>
    </source>
</evidence>
<dbReference type="InterPro" id="IPR035396">
    <property type="entry name" value="Bac_rhamnosid6H"/>
</dbReference>
<dbReference type="PANTHER" id="PTHR33307:SF6">
    <property type="entry name" value="ALPHA-RHAMNOSIDASE (EUROFUNG)-RELATED"/>
    <property type="match status" value="1"/>
</dbReference>
<dbReference type="Pfam" id="PF17389">
    <property type="entry name" value="Bac_rhamnosid6H"/>
    <property type="match status" value="1"/>
</dbReference>
<comment type="caution">
    <text evidence="8">The sequence shown here is derived from an EMBL/GenBank/DDBJ whole genome shotgun (WGS) entry which is preliminary data.</text>
</comment>
<dbReference type="InterPro" id="IPR013737">
    <property type="entry name" value="Bac_rhamnosid_N"/>
</dbReference>
<name>A0ABQ3I0W2_9SPHI</name>
<dbReference type="PANTHER" id="PTHR33307">
    <property type="entry name" value="ALPHA-RHAMNOSIDASE (EUROFUNG)"/>
    <property type="match status" value="1"/>
</dbReference>
<keyword evidence="9" id="KW-1185">Reference proteome</keyword>
<dbReference type="Pfam" id="PF17390">
    <property type="entry name" value="Bac_rhamnosid_C"/>
    <property type="match status" value="1"/>
</dbReference>
<dbReference type="Gene3D" id="1.50.10.10">
    <property type="match status" value="1"/>
</dbReference>
<comment type="catalytic activity">
    <reaction evidence="1">
        <text>Hydrolysis of terminal non-reducing alpha-L-rhamnose residues in alpha-L-rhamnosides.</text>
        <dbReference type="EC" id="3.2.1.40"/>
    </reaction>
</comment>
<dbReference type="InterPro" id="IPR035398">
    <property type="entry name" value="Bac_rhamnosid_C"/>
</dbReference>
<reference evidence="9" key="1">
    <citation type="journal article" date="2019" name="Int. J. Syst. Evol. Microbiol.">
        <title>The Global Catalogue of Microorganisms (GCM) 10K type strain sequencing project: providing services to taxonomists for standard genome sequencing and annotation.</title>
        <authorList>
            <consortium name="The Broad Institute Genomics Platform"/>
            <consortium name="The Broad Institute Genome Sequencing Center for Infectious Disease"/>
            <person name="Wu L."/>
            <person name="Ma J."/>
        </authorList>
    </citation>
    <scope>NUCLEOTIDE SEQUENCE [LARGE SCALE GENOMIC DNA]</scope>
    <source>
        <strain evidence="9">CGMCC 1.12966</strain>
    </source>
</reference>
<dbReference type="Pfam" id="PF08531">
    <property type="entry name" value="Bac_rhamnosid_N"/>
    <property type="match status" value="1"/>
</dbReference>
<sequence>MKMNVLKYMLILVCTLILVDLRASTRVRDLRCELLDNPQTIDRQQPRLSWKIEASERAVKQTAYHILVASSLEKLNQNVGDLWDSGLTKSSNSISVYYAGKGLSSREAVFWKVKVYTNKGESAWSAPSSWRMGLMYYKDWLGRWIGFDGYFPSDNKDSGQLSARYFRKEFTLRKPLKEATAYIMGLGLYELYINGKKVGNQVLAPSPTDYTENIKYNVHDVTALLSEGQQALGVILGNGRFYAMRQTKPYKVKTFGFPKMQMQLMLTYLDGSTEVIKTDDTWTGTADGPITANNEYDGESYDARKEMLGWANAGFDDAQWMKADYVQEPGGRYEAQLNSDMKVMQNIAPVAITKKALGRYILDFGQNFSGWVKMRVKGTAGTAIRLRFAESLSDGELFTANLRDAKATDQYILKGGDQEEWEPRFTYHGFRYVEVDGYPGDLQKQDFLGRFVYDEMTSVGTFHSSNELLNQIHQNAWWGIASNYKGIPVDCPQRNERQPWLGDRPTSAYGESFLFDNTLLYEKWLEDIRLSQKEDGAIPDVAPAFWRYYSDNISWPGTYLFVADMLYQQNGDVRVLEKHYPAMKKWMAYMRLRYTDKDGILTKDSYGDWCFPPASIEEGRGKIADKKYPSALISSAFYYHLLHIMERFSVSTNNAQDSLGYAAQAMQLKKDFNERFYHAAGYYGSNSLTDNLLAMYFQLVEEENKDRLAARIVEIITQENKGHLSTGVVGTQWIMRTLTEMGRADLAYTLATKKTYPSWGYMIDNGATTIWELWNGNTAHPKMNSQNHVMMLGDLLIWYYENLAGIKTETDAFETIKMDPSFVSGLRHVDASYQSLRGEICSQWTVDKREILWKIRIPANSKARVFIPASAPAAITEGGKKLGKIEGVRYVEIQKDKVLLEVGSGEYEFKIKR</sequence>
<dbReference type="Gene3D" id="2.60.120.260">
    <property type="entry name" value="Galactose-binding domain-like"/>
    <property type="match status" value="2"/>
</dbReference>
<organism evidence="8 9">
    <name type="scientific">Sphingobacterium griseoflavum</name>
    <dbReference type="NCBI Taxonomy" id="1474952"/>
    <lineage>
        <taxon>Bacteria</taxon>
        <taxon>Pseudomonadati</taxon>
        <taxon>Bacteroidota</taxon>
        <taxon>Sphingobacteriia</taxon>
        <taxon>Sphingobacteriales</taxon>
        <taxon>Sphingobacteriaceae</taxon>
        <taxon>Sphingobacterium</taxon>
    </lineage>
</organism>
<dbReference type="InterPro" id="IPR013783">
    <property type="entry name" value="Ig-like_fold"/>
</dbReference>
<feature type="domain" description="Alpha-L-rhamnosidase C-terminal" evidence="7">
    <location>
        <begin position="805"/>
        <end position="879"/>
    </location>
</feature>
<dbReference type="InterPro" id="IPR012341">
    <property type="entry name" value="6hp_glycosidase-like_sf"/>
</dbReference>
<evidence type="ECO:0000313" key="8">
    <source>
        <dbReference type="EMBL" id="GHE46950.1"/>
    </source>
</evidence>
<evidence type="ECO:0000256" key="3">
    <source>
        <dbReference type="ARBA" id="ARBA00022801"/>
    </source>
</evidence>
<dbReference type="Pfam" id="PF05592">
    <property type="entry name" value="Bac_rhamnosid"/>
    <property type="match status" value="1"/>
</dbReference>
<dbReference type="Gene3D" id="2.60.40.10">
    <property type="entry name" value="Immunoglobulins"/>
    <property type="match status" value="1"/>
</dbReference>
<gene>
    <name evidence="8" type="ORF">GCM10017764_32640</name>
</gene>
<dbReference type="SUPFAM" id="SSF48208">
    <property type="entry name" value="Six-hairpin glycosidases"/>
    <property type="match status" value="1"/>
</dbReference>